<feature type="region of interest" description="Disordered" evidence="2">
    <location>
        <begin position="1"/>
        <end position="50"/>
    </location>
</feature>
<feature type="compositionally biased region" description="Low complexity" evidence="2">
    <location>
        <begin position="27"/>
        <end position="41"/>
    </location>
</feature>
<accession>A0A0N0NNU9</accession>
<evidence type="ECO:0000313" key="3">
    <source>
        <dbReference type="EMBL" id="KPI41799.1"/>
    </source>
</evidence>
<dbReference type="VEuPathDB" id="FungiDB:AB675_5632"/>
<dbReference type="RefSeq" id="XP_018001762.1">
    <property type="nucleotide sequence ID" value="XM_018145861.1"/>
</dbReference>
<dbReference type="GeneID" id="28737741"/>
<organism evidence="3 4">
    <name type="scientific">Cyphellophora attinorum</name>
    <dbReference type="NCBI Taxonomy" id="1664694"/>
    <lineage>
        <taxon>Eukaryota</taxon>
        <taxon>Fungi</taxon>
        <taxon>Dikarya</taxon>
        <taxon>Ascomycota</taxon>
        <taxon>Pezizomycotina</taxon>
        <taxon>Eurotiomycetes</taxon>
        <taxon>Chaetothyriomycetidae</taxon>
        <taxon>Chaetothyriales</taxon>
        <taxon>Cyphellophoraceae</taxon>
        <taxon>Cyphellophora</taxon>
    </lineage>
</organism>
<comment type="caution">
    <text evidence="3">The sequence shown here is derived from an EMBL/GenBank/DDBJ whole genome shotgun (WGS) entry which is preliminary data.</text>
</comment>
<gene>
    <name evidence="3" type="ORF">AB675_5632</name>
</gene>
<sequence>MESSHLNAETLSQALKAQRLSEQSTQKTNTTTEDPTSSTPKSEFELEEDKEHRVKAIKEVRRQFTKEECDIVRRFGEELAAKRAAEAEAKARKARDAEQALLAEFKRKKAQCQEAPGKKVVEWEDDDLDDLFDSDGLDWEV</sequence>
<protein>
    <submittedName>
        <fullName evidence="3">Uncharacterized protein</fullName>
    </submittedName>
</protein>
<dbReference type="EMBL" id="LFJN01000008">
    <property type="protein sequence ID" value="KPI41799.1"/>
    <property type="molecule type" value="Genomic_DNA"/>
</dbReference>
<keyword evidence="1" id="KW-0175">Coiled coil</keyword>
<dbReference type="AlphaFoldDB" id="A0A0N0NNU9"/>
<dbReference type="Proteomes" id="UP000038010">
    <property type="component" value="Unassembled WGS sequence"/>
</dbReference>
<feature type="compositionally biased region" description="Polar residues" evidence="2">
    <location>
        <begin position="1"/>
        <end position="26"/>
    </location>
</feature>
<proteinExistence type="predicted"/>
<evidence type="ECO:0000313" key="4">
    <source>
        <dbReference type="Proteomes" id="UP000038010"/>
    </source>
</evidence>
<evidence type="ECO:0000256" key="1">
    <source>
        <dbReference type="SAM" id="Coils"/>
    </source>
</evidence>
<evidence type="ECO:0000256" key="2">
    <source>
        <dbReference type="SAM" id="MobiDB-lite"/>
    </source>
</evidence>
<reference evidence="3 4" key="1">
    <citation type="submission" date="2015-06" db="EMBL/GenBank/DDBJ databases">
        <title>Draft genome of the ant-associated black yeast Phialophora attae CBS 131958.</title>
        <authorList>
            <person name="Moreno L.F."/>
            <person name="Stielow B.J."/>
            <person name="de Hoog S."/>
            <person name="Vicente V.A."/>
            <person name="Weiss V.A."/>
            <person name="de Vries M."/>
            <person name="Cruz L.M."/>
            <person name="Souza E.M."/>
        </authorList>
    </citation>
    <scope>NUCLEOTIDE SEQUENCE [LARGE SCALE GENOMIC DNA]</scope>
    <source>
        <strain evidence="3 4">CBS 131958</strain>
    </source>
</reference>
<name>A0A0N0NNU9_9EURO</name>
<keyword evidence="4" id="KW-1185">Reference proteome</keyword>
<feature type="coiled-coil region" evidence="1">
    <location>
        <begin position="77"/>
        <end position="104"/>
    </location>
</feature>